<feature type="region of interest" description="Disordered" evidence="1">
    <location>
        <begin position="650"/>
        <end position="681"/>
    </location>
</feature>
<dbReference type="InterPro" id="IPR035969">
    <property type="entry name" value="Rab-GAP_TBC_sf"/>
</dbReference>
<dbReference type="InterPro" id="IPR050302">
    <property type="entry name" value="Rab_GAP_TBC_domain"/>
</dbReference>
<feature type="compositionally biased region" description="Basic and acidic residues" evidence="1">
    <location>
        <begin position="63"/>
        <end position="72"/>
    </location>
</feature>
<dbReference type="VEuPathDB" id="PlasmoDB:C922_01209"/>
<evidence type="ECO:0000313" key="3">
    <source>
        <dbReference type="EMBL" id="EUD68191.1"/>
    </source>
</evidence>
<evidence type="ECO:0000259" key="2">
    <source>
        <dbReference type="PROSITE" id="PS50086"/>
    </source>
</evidence>
<protein>
    <recommendedName>
        <fullName evidence="2">Rab-GAP TBC domain-containing protein</fullName>
    </recommendedName>
</protein>
<reference evidence="3 4" key="1">
    <citation type="submission" date="2013-02" db="EMBL/GenBank/DDBJ databases">
        <title>The Genome Sequence of Plasmodium inui San Antonio 1.</title>
        <authorList>
            <consortium name="The Broad Institute Genome Sequencing Platform"/>
            <consortium name="The Broad Institute Genome Sequencing Center for Infectious Disease"/>
            <person name="Neafsey D."/>
            <person name="Cheeseman I."/>
            <person name="Volkman S."/>
            <person name="Adams J."/>
            <person name="Walker B."/>
            <person name="Young S.K."/>
            <person name="Zeng Q."/>
            <person name="Gargeya S."/>
            <person name="Fitzgerald M."/>
            <person name="Haas B."/>
            <person name="Abouelleil A."/>
            <person name="Alvarado L."/>
            <person name="Arachchi H.M."/>
            <person name="Berlin A.M."/>
            <person name="Chapman S.B."/>
            <person name="Dewar J."/>
            <person name="Goldberg J."/>
            <person name="Griggs A."/>
            <person name="Gujja S."/>
            <person name="Hansen M."/>
            <person name="Howarth C."/>
            <person name="Imamovic A."/>
            <person name="Larimer J."/>
            <person name="McCowan C."/>
            <person name="Murphy C."/>
            <person name="Neiman D."/>
            <person name="Pearson M."/>
            <person name="Priest M."/>
            <person name="Roberts A."/>
            <person name="Saif S."/>
            <person name="Shea T."/>
            <person name="Sisk P."/>
            <person name="Sykes S."/>
            <person name="Wortman J."/>
            <person name="Nusbaum C."/>
            <person name="Birren B."/>
        </authorList>
    </citation>
    <scope>NUCLEOTIDE SEQUENCE [LARGE SCALE GENOMIC DNA]</scope>
    <source>
        <strain evidence="3 4">San Antonio 1</strain>
    </source>
</reference>
<dbReference type="PROSITE" id="PS50086">
    <property type="entry name" value="TBC_RABGAP"/>
    <property type="match status" value="1"/>
</dbReference>
<dbReference type="GO" id="GO:0005096">
    <property type="term" value="F:GTPase activator activity"/>
    <property type="evidence" value="ECO:0007669"/>
    <property type="project" value="TreeGrafter"/>
</dbReference>
<dbReference type="SUPFAM" id="SSF47923">
    <property type="entry name" value="Ypt/Rab-GAP domain of gyp1p"/>
    <property type="match status" value="2"/>
</dbReference>
<dbReference type="Gene3D" id="1.10.472.80">
    <property type="entry name" value="Ypt/Rab-GAP domain of gyp1p, domain 3"/>
    <property type="match status" value="1"/>
</dbReference>
<evidence type="ECO:0000256" key="1">
    <source>
        <dbReference type="SAM" id="MobiDB-lite"/>
    </source>
</evidence>
<dbReference type="Gene3D" id="1.10.8.270">
    <property type="entry name" value="putative rabgap domain of human tbc1 domain family member 14 like domains"/>
    <property type="match status" value="1"/>
</dbReference>
<feature type="compositionally biased region" description="Basic and acidic residues" evidence="1">
    <location>
        <begin position="40"/>
        <end position="55"/>
    </location>
</feature>
<feature type="region of interest" description="Disordered" evidence="1">
    <location>
        <begin position="1"/>
        <end position="143"/>
    </location>
</feature>
<dbReference type="AlphaFoldDB" id="W7ART2"/>
<dbReference type="EMBL" id="KI965463">
    <property type="protein sequence ID" value="EUD68191.1"/>
    <property type="molecule type" value="Genomic_DNA"/>
</dbReference>
<dbReference type="GeneID" id="20036483"/>
<dbReference type="Proteomes" id="UP000030640">
    <property type="component" value="Unassembled WGS sequence"/>
</dbReference>
<organism evidence="3 4">
    <name type="scientific">Plasmodium inui San Antonio 1</name>
    <dbReference type="NCBI Taxonomy" id="1237626"/>
    <lineage>
        <taxon>Eukaryota</taxon>
        <taxon>Sar</taxon>
        <taxon>Alveolata</taxon>
        <taxon>Apicomplexa</taxon>
        <taxon>Aconoidasida</taxon>
        <taxon>Haemosporida</taxon>
        <taxon>Plasmodiidae</taxon>
        <taxon>Plasmodium</taxon>
        <taxon>Plasmodium (Plasmodium)</taxon>
    </lineage>
</organism>
<gene>
    <name evidence="3" type="ORF">C922_01209</name>
</gene>
<feature type="compositionally biased region" description="Basic and acidic residues" evidence="1">
    <location>
        <begin position="87"/>
        <end position="143"/>
    </location>
</feature>
<dbReference type="GO" id="GO:0031267">
    <property type="term" value="F:small GTPase binding"/>
    <property type="evidence" value="ECO:0007669"/>
    <property type="project" value="TreeGrafter"/>
</dbReference>
<keyword evidence="4" id="KW-1185">Reference proteome</keyword>
<sequence length="696" mass="79745">MNHNEWRRNSVAHGGKATARGEWGVDGRRGKIAQGNPSSRNDHRNGLQRSYKEGELFNLKRGVQRDSPRKATQEGCAIFPEEEDADGERNQKNGWREEDRSGRTGQDRSGRTRQDRSGRTKRRSNIEEEKELPSGEHTPDEGKKEKYVTYCDEGYLRGLLKKALVTPSLKAFLGTRVISFLNEKERHNCSMACKLLFFETYSLGNLKNIYKSKFIRSEKRSMIWKMILLGENTYLSEDLFGELTRRRSTYEGIIEKDVPRTFPQRFFPPAGGDVTIDVMGDVSGAATEAIPSGQASTDGPPPQEELFDVLKICSLYFQNVGYCQGMNYVVAILFLVLKDKLHTARCFIALLKIFNLKGMYIYNFPQLKKIMYQLKILIKGYFPKLSSYFRRKKIKVDFFCINWFMTLFSQDLTFEQTVKLWDSFFLFGLKILIKLSLIFLSHFERQILSLSYEEALTFLKSMTRFPFTDYLFEEKNFFPYLRRFKVTNRTLRQIIFLRKNRIRFEVHVTKVSHRGVQTNQCSVVLCENGSRGDKVVQDARGSSAMHNGDNIMHKFMGIFRGVMDSRIGDSVGRAVGERRRPPSSRGTNEGNYADRAVCANQAICANQANCANLFLDPSCSNEVAPENQCLSLNFNSGLFCGVKEQRRYLRGDSTTGDGSTREEEATAEDGSSRHPSGNACDETNNYYHLNLTKSFR</sequence>
<dbReference type="Pfam" id="PF00566">
    <property type="entry name" value="RabGAP-TBC"/>
    <property type="match status" value="1"/>
</dbReference>
<feature type="region of interest" description="Disordered" evidence="1">
    <location>
        <begin position="572"/>
        <end position="591"/>
    </location>
</feature>
<dbReference type="InterPro" id="IPR000195">
    <property type="entry name" value="Rab-GAP-TBC_dom"/>
</dbReference>
<dbReference type="SMART" id="SM00164">
    <property type="entry name" value="TBC"/>
    <property type="match status" value="1"/>
</dbReference>
<dbReference type="PANTHER" id="PTHR47219:SF9">
    <property type="entry name" value="GTPASE ACTIVATING PROTEIN AND CENTROSOME-ASSOCIATED, ISOFORM B"/>
    <property type="match status" value="1"/>
</dbReference>
<feature type="domain" description="Rab-GAP TBC" evidence="2">
    <location>
        <begin position="214"/>
        <end position="428"/>
    </location>
</feature>
<name>W7ART2_9APIC</name>
<evidence type="ECO:0000313" key="4">
    <source>
        <dbReference type="Proteomes" id="UP000030640"/>
    </source>
</evidence>
<proteinExistence type="predicted"/>
<dbReference type="RefSeq" id="XP_008815039.1">
    <property type="nucleotide sequence ID" value="XM_008816817.1"/>
</dbReference>
<dbReference type="PANTHER" id="PTHR47219">
    <property type="entry name" value="RAB GTPASE-ACTIVATING PROTEIN 1-LIKE"/>
    <property type="match status" value="1"/>
</dbReference>
<dbReference type="OrthoDB" id="295078at2759"/>
<accession>W7ART2</accession>